<evidence type="ECO:0000256" key="1">
    <source>
        <dbReference type="ARBA" id="ARBA00004651"/>
    </source>
</evidence>
<protein>
    <recommendedName>
        <fullName evidence="3 9">Phosphate transport system permease protein PstA</fullName>
    </recommendedName>
</protein>
<dbReference type="NCBIfam" id="TIGR00974">
    <property type="entry name" value="3a0107s02c"/>
    <property type="match status" value="1"/>
</dbReference>
<evidence type="ECO:0000256" key="9">
    <source>
        <dbReference type="RuleBase" id="RU363043"/>
    </source>
</evidence>
<dbReference type="AlphaFoldDB" id="A0AAP6JE05"/>
<name>A0AAP6JE05_9GAMM</name>
<dbReference type="GO" id="GO:0035435">
    <property type="term" value="P:phosphate ion transmembrane transport"/>
    <property type="evidence" value="ECO:0007669"/>
    <property type="project" value="InterPro"/>
</dbReference>
<dbReference type="SUPFAM" id="SSF161098">
    <property type="entry name" value="MetI-like"/>
    <property type="match status" value="1"/>
</dbReference>
<sequence>MTNWFKSGTPWIWLNAGAVTLSMIMVIGLIGLIAVRGLGHFWPSDIAEITYLSEDGEERRLIGELSQSETMTAAAMRETGLEVPEDQEVVVRHLIKHGNRDLLPRDFAWYVAEQLRDWRYPENLVRLERREWGDFYGYVREVREGGVPVATGDAALQALVDLAPQSVRLMDEVARIDRYEIGGVNFRMEQIRLERRRVEMDERMSETAKAERYEELDAEMGSLQEEYNQLREQRQLKRDQAGNVSAVFEVMDGRMVEINFANLVRATAPNAMSTSEKIGEYFSRFWRFLSDYPREANTEGGIFPAIFGTVTMVMIMSIFVTPFGVLAAIYLREYAKQGPLTRAIRISVNNLAGVPSIVFGVFGLGFFVYFIGGNIDQVFYPEALPAPTFGTPGLIWVSLTLALLTLPVVIVSTEEGLARIPKTVREGSLALGATKAETLWRTVVPLASPAMMTGLILAVARAAGEVAPLMLVGVVKLAPNLPVDGQFPYVHLERSIMHLGFHIYDVGFQSPNVEAARPLVYATALVLVTIIIILNLTAIAIRNRLREKYKSESD</sequence>
<dbReference type="Pfam" id="PF00528">
    <property type="entry name" value="BPD_transp_1"/>
    <property type="match status" value="1"/>
</dbReference>
<dbReference type="GO" id="GO:0005315">
    <property type="term" value="F:phosphate transmembrane transporter activity"/>
    <property type="evidence" value="ECO:0007669"/>
    <property type="project" value="InterPro"/>
</dbReference>
<feature type="transmembrane region" description="Helical" evidence="9">
    <location>
        <begin position="443"/>
        <end position="463"/>
    </location>
</feature>
<dbReference type="PROSITE" id="PS50928">
    <property type="entry name" value="ABC_TM1"/>
    <property type="match status" value="1"/>
</dbReference>
<dbReference type="PANTHER" id="PTHR43470">
    <property type="entry name" value="PHOSPHATE TRANSPORT SYSTEM PERMEASE PROTEIN PSTA-RELATED"/>
    <property type="match status" value="1"/>
</dbReference>
<keyword evidence="8 9" id="KW-0472">Membrane</keyword>
<feature type="transmembrane region" description="Helical" evidence="9">
    <location>
        <begin position="12"/>
        <end position="35"/>
    </location>
</feature>
<feature type="transmembrane region" description="Helical" evidence="9">
    <location>
        <begin position="302"/>
        <end position="331"/>
    </location>
</feature>
<dbReference type="CDD" id="cd06261">
    <property type="entry name" value="TM_PBP2"/>
    <property type="match status" value="1"/>
</dbReference>
<evidence type="ECO:0000256" key="2">
    <source>
        <dbReference type="ARBA" id="ARBA00007069"/>
    </source>
</evidence>
<evidence type="ECO:0000256" key="8">
    <source>
        <dbReference type="ARBA" id="ARBA00023136"/>
    </source>
</evidence>
<evidence type="ECO:0000313" key="13">
    <source>
        <dbReference type="Proteomes" id="UP001302316"/>
    </source>
</evidence>
<accession>A0AAP6JE05</accession>
<dbReference type="RefSeq" id="WP_346049476.1">
    <property type="nucleotide sequence ID" value="NZ_JAYGII010000001.1"/>
</dbReference>
<evidence type="ECO:0000259" key="11">
    <source>
        <dbReference type="PROSITE" id="PS50928"/>
    </source>
</evidence>
<organism evidence="12 13">
    <name type="scientific">Natronospira elongata</name>
    <dbReference type="NCBI Taxonomy" id="3110268"/>
    <lineage>
        <taxon>Bacteria</taxon>
        <taxon>Pseudomonadati</taxon>
        <taxon>Pseudomonadota</taxon>
        <taxon>Gammaproteobacteria</taxon>
        <taxon>Natronospirales</taxon>
        <taxon>Natronospiraceae</taxon>
        <taxon>Natronospira</taxon>
    </lineage>
</organism>
<evidence type="ECO:0000256" key="4">
    <source>
        <dbReference type="ARBA" id="ARBA00022448"/>
    </source>
</evidence>
<feature type="domain" description="ABC transmembrane type-1" evidence="11">
    <location>
        <begin position="306"/>
        <end position="538"/>
    </location>
</feature>
<proteinExistence type="inferred from homology"/>
<keyword evidence="13" id="KW-1185">Reference proteome</keyword>
<keyword evidence="7 9" id="KW-1133">Transmembrane helix</keyword>
<evidence type="ECO:0000256" key="3">
    <source>
        <dbReference type="ARBA" id="ARBA00016864"/>
    </source>
</evidence>
<keyword evidence="5 9" id="KW-1003">Cell membrane</keyword>
<evidence type="ECO:0000256" key="6">
    <source>
        <dbReference type="ARBA" id="ARBA00022692"/>
    </source>
</evidence>
<evidence type="ECO:0000256" key="10">
    <source>
        <dbReference type="SAM" id="Coils"/>
    </source>
</evidence>
<dbReference type="PANTHER" id="PTHR43470:SF6">
    <property type="entry name" value="PHOSPHATE TRANSPORT SYSTEM PERMEASE PROTEIN PSTA"/>
    <property type="match status" value="1"/>
</dbReference>
<keyword evidence="6 9" id="KW-0812">Transmembrane</keyword>
<dbReference type="InterPro" id="IPR035906">
    <property type="entry name" value="MetI-like_sf"/>
</dbReference>
<comment type="caution">
    <text evidence="12">The sequence shown here is derived from an EMBL/GenBank/DDBJ whole genome shotgun (WGS) entry which is preliminary data.</text>
</comment>
<evidence type="ECO:0000256" key="7">
    <source>
        <dbReference type="ARBA" id="ARBA00022989"/>
    </source>
</evidence>
<evidence type="ECO:0000256" key="5">
    <source>
        <dbReference type="ARBA" id="ARBA00022475"/>
    </source>
</evidence>
<comment type="subcellular location">
    <subcellularLocation>
        <location evidence="9">Cell inner membrane</location>
        <topology evidence="9">Multi-pass membrane protein</topology>
    </subcellularLocation>
    <subcellularLocation>
        <location evidence="1">Cell membrane</location>
        <topology evidence="1">Multi-pass membrane protein</topology>
    </subcellularLocation>
</comment>
<dbReference type="InterPro" id="IPR000515">
    <property type="entry name" value="MetI-like"/>
</dbReference>
<dbReference type="Gene3D" id="1.10.3720.10">
    <property type="entry name" value="MetI-like"/>
    <property type="match status" value="1"/>
</dbReference>
<keyword evidence="4" id="KW-0813">Transport</keyword>
<feature type="transmembrane region" description="Helical" evidence="9">
    <location>
        <begin position="351"/>
        <end position="373"/>
    </location>
</feature>
<evidence type="ECO:0000313" key="12">
    <source>
        <dbReference type="EMBL" id="MEA5444364.1"/>
    </source>
</evidence>
<feature type="coiled-coil region" evidence="10">
    <location>
        <begin position="213"/>
        <end position="240"/>
    </location>
</feature>
<feature type="transmembrane region" description="Helical" evidence="9">
    <location>
        <begin position="519"/>
        <end position="541"/>
    </location>
</feature>
<keyword evidence="10" id="KW-0175">Coiled coil</keyword>
<comment type="similarity">
    <text evidence="2 9">Belongs to the binding-protein-dependent transport system permease family. CysTW subfamily.</text>
</comment>
<dbReference type="EMBL" id="JAYGII010000001">
    <property type="protein sequence ID" value="MEA5444364.1"/>
    <property type="molecule type" value="Genomic_DNA"/>
</dbReference>
<dbReference type="InterPro" id="IPR005672">
    <property type="entry name" value="Phosphate_PstA"/>
</dbReference>
<gene>
    <name evidence="12" type="primary">pstA</name>
    <name evidence="12" type="ORF">VCB98_00845</name>
</gene>
<dbReference type="GO" id="GO:0005886">
    <property type="term" value="C:plasma membrane"/>
    <property type="evidence" value="ECO:0007669"/>
    <property type="project" value="UniProtKB-SubCell"/>
</dbReference>
<dbReference type="Proteomes" id="UP001302316">
    <property type="component" value="Unassembled WGS sequence"/>
</dbReference>
<reference evidence="12 13" key="1">
    <citation type="submission" date="2023-12" db="EMBL/GenBank/DDBJ databases">
        <title>Whole-genome sequencing of halo(alkali)philic microorganisms from hypersaline lakes.</title>
        <authorList>
            <person name="Sorokin D.Y."/>
            <person name="Merkel A.Y."/>
            <person name="Messina E."/>
            <person name="Yakimov M."/>
        </authorList>
    </citation>
    <scope>NUCLEOTIDE SEQUENCE [LARGE SCALE GENOMIC DNA]</scope>
    <source>
        <strain evidence="12 13">AB-CW1</strain>
    </source>
</reference>
<feature type="transmembrane region" description="Helical" evidence="9">
    <location>
        <begin position="393"/>
        <end position="412"/>
    </location>
</feature>